<protein>
    <recommendedName>
        <fullName evidence="9">Potassium-transporting ATPase potassium-binding subunit</fullName>
    </recommendedName>
    <alternativeName>
        <fullName evidence="9">ATP phosphohydrolase [potassium-transporting] A chain</fullName>
    </alternativeName>
    <alternativeName>
        <fullName evidence="9">Potassium-binding and translocating subunit A</fullName>
    </alternativeName>
    <alternativeName>
        <fullName evidence="9">Potassium-translocating ATPase A chain</fullName>
    </alternativeName>
</protein>
<dbReference type="PIRSF" id="PIRSF001294">
    <property type="entry name" value="K_ATPaseA"/>
    <property type="match status" value="1"/>
</dbReference>
<dbReference type="PANTHER" id="PTHR30607">
    <property type="entry name" value="POTASSIUM-TRANSPORTING ATPASE A CHAIN"/>
    <property type="match status" value="1"/>
</dbReference>
<accession>A0A369AT81</accession>
<dbReference type="GO" id="GO:0005886">
    <property type="term" value="C:plasma membrane"/>
    <property type="evidence" value="ECO:0007669"/>
    <property type="project" value="UniProtKB-SubCell"/>
</dbReference>
<proteinExistence type="inferred from homology"/>
<dbReference type="NCBIfam" id="TIGR00680">
    <property type="entry name" value="kdpA"/>
    <property type="match status" value="1"/>
</dbReference>
<feature type="transmembrane region" description="Helical" evidence="9">
    <location>
        <begin position="285"/>
        <end position="306"/>
    </location>
</feature>
<dbReference type="InterPro" id="IPR004623">
    <property type="entry name" value="KdpA"/>
</dbReference>
<feature type="transmembrane region" description="Helical" evidence="9">
    <location>
        <begin position="404"/>
        <end position="431"/>
    </location>
</feature>
<evidence type="ECO:0000256" key="5">
    <source>
        <dbReference type="ARBA" id="ARBA00022958"/>
    </source>
</evidence>
<gene>
    <name evidence="9" type="primary">kdpA</name>
    <name evidence="11" type="ORF">DFR45_10180</name>
</gene>
<feature type="transmembrane region" description="Helical" evidence="9">
    <location>
        <begin position="517"/>
        <end position="538"/>
    </location>
</feature>
<feature type="transmembrane region" description="Helical" evidence="9">
    <location>
        <begin position="6"/>
        <end position="28"/>
    </location>
</feature>
<feature type="transmembrane region" description="Helical" evidence="9">
    <location>
        <begin position="65"/>
        <end position="83"/>
    </location>
</feature>
<reference evidence="11 12" key="1">
    <citation type="submission" date="2018-07" db="EMBL/GenBank/DDBJ databases">
        <title>Genomic Encyclopedia of Type Strains, Phase IV (KMG-IV): sequencing the most valuable type-strain genomes for metagenomic binning, comparative biology and taxonomic classification.</title>
        <authorList>
            <person name="Goeker M."/>
        </authorList>
    </citation>
    <scope>NUCLEOTIDE SEQUENCE [LARGE SCALE GENOMIC DNA]</scope>
    <source>
        <strain evidence="11 12">DSM 100911</strain>
    </source>
</reference>
<evidence type="ECO:0000256" key="1">
    <source>
        <dbReference type="ARBA" id="ARBA00022448"/>
    </source>
</evidence>
<evidence type="ECO:0000256" key="2">
    <source>
        <dbReference type="ARBA" id="ARBA00022475"/>
    </source>
</evidence>
<comment type="similarity">
    <text evidence="9">Belongs to the KdpA family.</text>
</comment>
<dbReference type="PANTHER" id="PTHR30607:SF2">
    <property type="entry name" value="POTASSIUM-TRANSPORTING ATPASE POTASSIUM-BINDING SUBUNIT"/>
    <property type="match status" value="1"/>
</dbReference>
<comment type="subcellular location">
    <subcellularLocation>
        <location evidence="9">Cell membrane</location>
        <topology evidence="9">Multi-pass membrane protein</topology>
    </subcellularLocation>
</comment>
<organism evidence="11 12">
    <name type="scientific">Extensimonas vulgaris</name>
    <dbReference type="NCBI Taxonomy" id="1031594"/>
    <lineage>
        <taxon>Bacteria</taxon>
        <taxon>Pseudomonadati</taxon>
        <taxon>Pseudomonadota</taxon>
        <taxon>Betaproteobacteria</taxon>
        <taxon>Burkholderiales</taxon>
        <taxon>Comamonadaceae</taxon>
        <taxon>Extensimonas</taxon>
    </lineage>
</organism>
<evidence type="ECO:0000256" key="8">
    <source>
        <dbReference type="ARBA" id="ARBA00023136"/>
    </source>
</evidence>
<keyword evidence="8 9" id="KW-0472">Membrane</keyword>
<feature type="region of interest" description="Disordered" evidence="10">
    <location>
        <begin position="227"/>
        <end position="246"/>
    </location>
</feature>
<keyword evidence="12" id="KW-1185">Reference proteome</keyword>
<keyword evidence="3 9" id="KW-0633">Potassium transport</keyword>
<dbReference type="AlphaFoldDB" id="A0A369AT81"/>
<feature type="transmembrane region" description="Helical" evidence="9">
    <location>
        <begin position="559"/>
        <end position="581"/>
    </location>
</feature>
<evidence type="ECO:0000313" key="12">
    <source>
        <dbReference type="Proteomes" id="UP000252174"/>
    </source>
</evidence>
<evidence type="ECO:0000256" key="3">
    <source>
        <dbReference type="ARBA" id="ARBA00022538"/>
    </source>
</evidence>
<evidence type="ECO:0000256" key="4">
    <source>
        <dbReference type="ARBA" id="ARBA00022692"/>
    </source>
</evidence>
<keyword evidence="4 9" id="KW-0812">Transmembrane</keyword>
<dbReference type="RefSeq" id="WP_114481742.1">
    <property type="nucleotide sequence ID" value="NZ_QPJU01000001.1"/>
</dbReference>
<dbReference type="GO" id="GO:0008556">
    <property type="term" value="F:P-type potassium transmembrane transporter activity"/>
    <property type="evidence" value="ECO:0007669"/>
    <property type="project" value="InterPro"/>
</dbReference>
<keyword evidence="2 9" id="KW-1003">Cell membrane</keyword>
<keyword evidence="1 9" id="KW-0813">Transport</keyword>
<keyword evidence="7 9" id="KW-0406">Ion transport</keyword>
<evidence type="ECO:0000256" key="6">
    <source>
        <dbReference type="ARBA" id="ARBA00022989"/>
    </source>
</evidence>
<keyword evidence="5 9" id="KW-0630">Potassium</keyword>
<comment type="function">
    <text evidence="9">Part of the high-affinity ATP-driven potassium transport (or Kdp) system, which catalyzes the hydrolysis of ATP coupled with the electrogenic transport of potassium into the cytoplasm. This subunit binds the extracellular potassium ions and delivers the ions to the membrane domain of KdpB through an intramembrane tunnel.</text>
</comment>
<evidence type="ECO:0000256" key="10">
    <source>
        <dbReference type="SAM" id="MobiDB-lite"/>
    </source>
</evidence>
<dbReference type="Proteomes" id="UP000252174">
    <property type="component" value="Unassembled WGS sequence"/>
</dbReference>
<comment type="caution">
    <text evidence="11">The sequence shown here is derived from an EMBL/GenBank/DDBJ whole genome shotgun (WGS) entry which is preliminary data.</text>
</comment>
<dbReference type="HAMAP" id="MF_00275">
    <property type="entry name" value="KdpA"/>
    <property type="match status" value="1"/>
</dbReference>
<evidence type="ECO:0000313" key="11">
    <source>
        <dbReference type="EMBL" id="RCX11558.1"/>
    </source>
</evidence>
<sequence>MSAHAWTLLGVFLAVLLLAAVPLGRYIADVMEGRGFAVRLGARLEVFLYRASGVRPHEDMGWKSYALAILLFNLCGFVAVYALQRLQAWLPLNPQSMANVSADSAFNTAVSFVTNTNWQGYAGESTMSYLTQLLGLAVQNFLSAATGIVVVIALIRGFARHTTLAMGNAWVDLTRATLYVLLPLALLFAAFLMGQGVIQNYDAYRDVNTVEVTHYDAPKLDAQGQPVLDAQSAPSTEPAETRTQTLPMGPVASQEAIKLLGTNGGGFFNANSAHPYENPTPLANFVQMLAIFLIPAALCLSFGQMVGDRRQGWAVLIAMALMFVVLAVAAMSFEQQANPLLTQHGASAAAGNMEGKETRFGIADSGLFATVTTLASCGAVNAMHDSFMPLGGLVPLLDMMLGEVVFGGVGTGLYGMLVFAVMAVFIAGLMIGRTPEYLGKKIEAYDMKMVSIAILVTPLLVLVGTAIAVLSVAGVAGVANPGAHGFSEILYAFTSAANNNGSAFAGLSANTPFYNTLLGLAMWFGRFGVIVPVLALAGSLAAKKRVAAHAGAMPTHGPLFVVLLIGVVLLVGALNYVPALALGPVVEHLMLFASH</sequence>
<dbReference type="Pfam" id="PF03814">
    <property type="entry name" value="KdpA"/>
    <property type="match status" value="1"/>
</dbReference>
<feature type="transmembrane region" description="Helical" evidence="9">
    <location>
        <begin position="313"/>
        <end position="333"/>
    </location>
</feature>
<dbReference type="OrthoDB" id="9763796at2"/>
<dbReference type="GO" id="GO:0030955">
    <property type="term" value="F:potassium ion binding"/>
    <property type="evidence" value="ECO:0007669"/>
    <property type="project" value="UniProtKB-UniRule"/>
</dbReference>
<name>A0A369AT81_9BURK</name>
<feature type="transmembrane region" description="Helical" evidence="9">
    <location>
        <begin position="176"/>
        <end position="198"/>
    </location>
</feature>
<feature type="transmembrane region" description="Helical" evidence="9">
    <location>
        <begin position="452"/>
        <end position="479"/>
    </location>
</feature>
<feature type="transmembrane region" description="Helical" evidence="9">
    <location>
        <begin position="133"/>
        <end position="155"/>
    </location>
</feature>
<evidence type="ECO:0000256" key="9">
    <source>
        <dbReference type="HAMAP-Rule" id="MF_00275"/>
    </source>
</evidence>
<keyword evidence="6 9" id="KW-1133">Transmembrane helix</keyword>
<dbReference type="EMBL" id="QPJU01000001">
    <property type="protein sequence ID" value="RCX11558.1"/>
    <property type="molecule type" value="Genomic_DNA"/>
</dbReference>
<comment type="subunit">
    <text evidence="9">The system is composed of three essential subunits: KdpA, KdpB and KdpC.</text>
</comment>
<evidence type="ECO:0000256" key="7">
    <source>
        <dbReference type="ARBA" id="ARBA00023065"/>
    </source>
</evidence>